<keyword evidence="5" id="KW-1133">Transmembrane helix</keyword>
<dbReference type="InterPro" id="IPR006652">
    <property type="entry name" value="Kelch_1"/>
</dbReference>
<keyword evidence="5" id="KW-0472">Membrane</keyword>
<gene>
    <name evidence="6" type="ORF">IZO911_LOCUS9853</name>
</gene>
<evidence type="ECO:0000313" key="6">
    <source>
        <dbReference type="EMBL" id="CAF0855929.1"/>
    </source>
</evidence>
<dbReference type="Gene3D" id="2.120.10.30">
    <property type="entry name" value="TolB, C-terminal domain"/>
    <property type="match status" value="1"/>
</dbReference>
<organism evidence="6 7">
    <name type="scientific">Adineta steineri</name>
    <dbReference type="NCBI Taxonomy" id="433720"/>
    <lineage>
        <taxon>Eukaryota</taxon>
        <taxon>Metazoa</taxon>
        <taxon>Spiralia</taxon>
        <taxon>Gnathifera</taxon>
        <taxon>Rotifera</taxon>
        <taxon>Eurotatoria</taxon>
        <taxon>Bdelloidea</taxon>
        <taxon>Adinetida</taxon>
        <taxon>Adinetidae</taxon>
        <taxon>Adineta</taxon>
    </lineage>
</organism>
<evidence type="ECO:0000256" key="5">
    <source>
        <dbReference type="SAM" id="Phobius"/>
    </source>
</evidence>
<dbReference type="SMART" id="SM00612">
    <property type="entry name" value="Kelch"/>
    <property type="match status" value="1"/>
</dbReference>
<feature type="transmembrane region" description="Helical" evidence="5">
    <location>
        <begin position="25"/>
        <end position="50"/>
    </location>
</feature>
<dbReference type="InterPro" id="IPR050952">
    <property type="entry name" value="TRIM-NHL_E3_ligases"/>
</dbReference>
<dbReference type="Gene3D" id="2.40.10.500">
    <property type="match status" value="2"/>
</dbReference>
<dbReference type="Gene3D" id="2.130.10.80">
    <property type="entry name" value="Galactose oxidase/kelch, beta-propeller"/>
    <property type="match status" value="1"/>
</dbReference>
<dbReference type="AlphaFoldDB" id="A0A813WCI9"/>
<feature type="region of interest" description="Disordered" evidence="4">
    <location>
        <begin position="58"/>
        <end position="86"/>
    </location>
</feature>
<dbReference type="SUPFAM" id="SSF63829">
    <property type="entry name" value="Calcium-dependent phosphotriesterase"/>
    <property type="match status" value="1"/>
</dbReference>
<protein>
    <recommendedName>
        <fullName evidence="8">NHL repeat containing protein</fullName>
    </recommendedName>
</protein>
<dbReference type="CDD" id="cd05819">
    <property type="entry name" value="NHL"/>
    <property type="match status" value="1"/>
</dbReference>
<feature type="repeat" description="NHL" evidence="3">
    <location>
        <begin position="251"/>
        <end position="294"/>
    </location>
</feature>
<dbReference type="Proteomes" id="UP000663860">
    <property type="component" value="Unassembled WGS sequence"/>
</dbReference>
<evidence type="ECO:0000256" key="3">
    <source>
        <dbReference type="PROSITE-ProRule" id="PRU00504"/>
    </source>
</evidence>
<evidence type="ECO:0008006" key="8">
    <source>
        <dbReference type="Google" id="ProtNLM"/>
    </source>
</evidence>
<name>A0A813WCI9_9BILA</name>
<evidence type="ECO:0000313" key="7">
    <source>
        <dbReference type="Proteomes" id="UP000663860"/>
    </source>
</evidence>
<dbReference type="Pfam" id="PF01344">
    <property type="entry name" value="Kelch_1"/>
    <property type="match status" value="1"/>
</dbReference>
<dbReference type="InterPro" id="IPR015915">
    <property type="entry name" value="Kelch-typ_b-propeller"/>
</dbReference>
<dbReference type="InterPro" id="IPR037293">
    <property type="entry name" value="Gal_Oxidase_central_sf"/>
</dbReference>
<evidence type="ECO:0000256" key="2">
    <source>
        <dbReference type="ARBA" id="ARBA00022737"/>
    </source>
</evidence>
<keyword evidence="2" id="KW-0677">Repeat</keyword>
<dbReference type="PROSITE" id="PS51125">
    <property type="entry name" value="NHL"/>
    <property type="match status" value="2"/>
</dbReference>
<dbReference type="PANTHER" id="PTHR24104">
    <property type="entry name" value="E3 UBIQUITIN-PROTEIN LIGASE NHLRC1-RELATED"/>
    <property type="match status" value="1"/>
</dbReference>
<dbReference type="InterPro" id="IPR011042">
    <property type="entry name" value="6-blade_b-propeller_TolB-like"/>
</dbReference>
<dbReference type="SUPFAM" id="SSF117281">
    <property type="entry name" value="Kelch motif"/>
    <property type="match status" value="1"/>
</dbReference>
<dbReference type="EMBL" id="CAJNOE010000070">
    <property type="protein sequence ID" value="CAF0855929.1"/>
    <property type="molecule type" value="Genomic_DNA"/>
</dbReference>
<keyword evidence="5" id="KW-0812">Transmembrane</keyword>
<dbReference type="Pfam" id="PF01436">
    <property type="entry name" value="NHL"/>
    <property type="match status" value="3"/>
</dbReference>
<proteinExistence type="predicted"/>
<sequence length="500" mass="53368">MKKKSGYSEFDIENYRSSTWWHHRLFNIALFFLIFLIILVVIFSLLWLFVFTTPKNSNTTTVTASSSSETTTTTSTSSQTTSTSTLTTTTTTQQSVWSYTGKMNNARQAHTASVLKNDRVLAVGGISHDGFLNSSEMYNPSTETWTMTGPMNDRRCDHTASILLNGKVLVTGGRNNLSDALNTATFLYRWNVTGTTVAGTGSSITTAAADQLDHPFSLALDSSNILYIADQQNNRIQKWILGAMTGTTIAGDSGGIAGTNSTEFYQPSGIVLDSSGGIYITDTSNNRVQYWSNGAVSGTTVAGIQGSTGSANNLLVDPFGIALDSSSGTLYIVDQSNSRVMSYLSGAPSGTVVAGGNGLGTGSTQLNYPVGLYFDSSSNSLIIANAGSNNIVRWVIGATNWVLVAGSSTGTSGSSSDLLNYPVGVTLDSLGNLYVADRDNHRIQLFLAGQTNGTTIVGVSGQSGSNDTFLYKPCAVILDSQRNLYVADTYNNRVQQFIRY</sequence>
<evidence type="ECO:0000256" key="1">
    <source>
        <dbReference type="ARBA" id="ARBA00022441"/>
    </source>
</evidence>
<keyword evidence="1" id="KW-0880">Kelch repeat</keyword>
<feature type="repeat" description="NHL" evidence="3">
    <location>
        <begin position="406"/>
        <end position="449"/>
    </location>
</feature>
<accession>A0A813WCI9</accession>
<dbReference type="InterPro" id="IPR001258">
    <property type="entry name" value="NHL_repeat"/>
</dbReference>
<evidence type="ECO:0000256" key="4">
    <source>
        <dbReference type="SAM" id="MobiDB-lite"/>
    </source>
</evidence>
<comment type="caution">
    <text evidence="6">The sequence shown here is derived from an EMBL/GenBank/DDBJ whole genome shotgun (WGS) entry which is preliminary data.</text>
</comment>
<reference evidence="6" key="1">
    <citation type="submission" date="2021-02" db="EMBL/GenBank/DDBJ databases">
        <authorList>
            <person name="Nowell W R."/>
        </authorList>
    </citation>
    <scope>NUCLEOTIDE SEQUENCE</scope>
</reference>